<reference evidence="1 2" key="1">
    <citation type="submission" date="2016-05" db="EMBL/GenBank/DDBJ databases">
        <title>Comparative analysis of secretome profiles of manganese(II)-oxidizing ascomycete fungi.</title>
        <authorList>
            <consortium name="DOE Joint Genome Institute"/>
            <person name="Zeiner C.A."/>
            <person name="Purvine S.O."/>
            <person name="Zink E.M."/>
            <person name="Wu S."/>
            <person name="Pasa-Tolic L."/>
            <person name="Chaput D.L."/>
            <person name="Haridas S."/>
            <person name="Grigoriev I.V."/>
            <person name="Santelli C.M."/>
            <person name="Hansel C.M."/>
        </authorList>
    </citation>
    <scope>NUCLEOTIDE SEQUENCE [LARGE SCALE GENOMIC DNA]</scope>
    <source>
        <strain evidence="1 2">SRC1lrK2f</strain>
    </source>
</reference>
<proteinExistence type="predicted"/>
<dbReference type="Proteomes" id="UP000077248">
    <property type="component" value="Unassembled WGS sequence"/>
</dbReference>
<accession>A0A177D5K6</accession>
<protein>
    <submittedName>
        <fullName evidence="1">Uncharacterized protein</fullName>
    </submittedName>
</protein>
<gene>
    <name evidence="1" type="ORF">CC77DRAFT_487573</name>
</gene>
<dbReference type="EMBL" id="KV441496">
    <property type="protein sequence ID" value="OAG14993.1"/>
    <property type="molecule type" value="Genomic_DNA"/>
</dbReference>
<keyword evidence="2" id="KW-1185">Reference proteome</keyword>
<dbReference type="GeneID" id="29117477"/>
<name>A0A177D5K6_ALTAL</name>
<dbReference type="AlphaFoldDB" id="A0A177D5K6"/>
<organism evidence="1 2">
    <name type="scientific">Alternaria alternata</name>
    <name type="common">Alternaria rot fungus</name>
    <name type="synonym">Torula alternata</name>
    <dbReference type="NCBI Taxonomy" id="5599"/>
    <lineage>
        <taxon>Eukaryota</taxon>
        <taxon>Fungi</taxon>
        <taxon>Dikarya</taxon>
        <taxon>Ascomycota</taxon>
        <taxon>Pezizomycotina</taxon>
        <taxon>Dothideomycetes</taxon>
        <taxon>Pleosporomycetidae</taxon>
        <taxon>Pleosporales</taxon>
        <taxon>Pleosporineae</taxon>
        <taxon>Pleosporaceae</taxon>
        <taxon>Alternaria</taxon>
        <taxon>Alternaria sect. Alternaria</taxon>
        <taxon>Alternaria alternata complex</taxon>
    </lineage>
</organism>
<sequence length="80" mass="9094">MRSYWMSLVLPYATVFEAASFKLLLMPRTGSCPVLRSGLSRSGSKTQIDKALRPRLLLYDIQQTLYSMAPAKIHLPHLWA</sequence>
<dbReference type="VEuPathDB" id="FungiDB:CC77DRAFT_487573"/>
<evidence type="ECO:0000313" key="1">
    <source>
        <dbReference type="EMBL" id="OAG14993.1"/>
    </source>
</evidence>
<dbReference type="KEGG" id="aalt:CC77DRAFT_487573"/>
<dbReference type="RefSeq" id="XP_018380414.1">
    <property type="nucleotide sequence ID" value="XM_018531883.1"/>
</dbReference>
<evidence type="ECO:0000313" key="2">
    <source>
        <dbReference type="Proteomes" id="UP000077248"/>
    </source>
</evidence>